<dbReference type="InterPro" id="IPR005648">
    <property type="entry name" value="FlgD"/>
</dbReference>
<comment type="caution">
    <text evidence="5">The sequence shown here is derived from an EMBL/GenBank/DDBJ whole genome shotgun (WGS) entry which is preliminary data.</text>
</comment>
<organism evidence="5 6">
    <name type="scientific">Ramlibacter cellulosilyticus</name>
    <dbReference type="NCBI Taxonomy" id="2764187"/>
    <lineage>
        <taxon>Bacteria</taxon>
        <taxon>Pseudomonadati</taxon>
        <taxon>Pseudomonadota</taxon>
        <taxon>Betaproteobacteria</taxon>
        <taxon>Burkholderiales</taxon>
        <taxon>Comamonadaceae</taxon>
        <taxon>Ramlibacter</taxon>
    </lineage>
</organism>
<dbReference type="RefSeq" id="WP_187077856.1">
    <property type="nucleotide sequence ID" value="NZ_JACORT010000009.1"/>
</dbReference>
<protein>
    <recommendedName>
        <fullName evidence="2">Basal-body rod modification protein FlgD</fullName>
    </recommendedName>
</protein>
<keyword evidence="6" id="KW-1185">Reference proteome</keyword>
<evidence type="ECO:0000313" key="5">
    <source>
        <dbReference type="EMBL" id="MBC5785104.1"/>
    </source>
</evidence>
<reference evidence="5" key="1">
    <citation type="submission" date="2020-08" db="EMBL/GenBank/DDBJ databases">
        <title>Ramlibacter sp. USB13 16S ribosomal RNA gene genome sequencing and assembly.</title>
        <authorList>
            <person name="Kang M."/>
        </authorList>
    </citation>
    <scope>NUCLEOTIDE SEQUENCE</scope>
    <source>
        <strain evidence="5">USB13</strain>
    </source>
</reference>
<dbReference type="Proteomes" id="UP000608513">
    <property type="component" value="Unassembled WGS sequence"/>
</dbReference>
<keyword evidence="5" id="KW-0966">Cell projection</keyword>
<dbReference type="EMBL" id="JACORT010000009">
    <property type="protein sequence ID" value="MBC5785104.1"/>
    <property type="molecule type" value="Genomic_DNA"/>
</dbReference>
<comment type="similarity">
    <text evidence="1">Belongs to the FlgD family.</text>
</comment>
<keyword evidence="5" id="KW-0282">Flagellum</keyword>
<evidence type="ECO:0000256" key="3">
    <source>
        <dbReference type="ARBA" id="ARBA00022795"/>
    </source>
</evidence>
<evidence type="ECO:0000313" key="6">
    <source>
        <dbReference type="Proteomes" id="UP000608513"/>
    </source>
</evidence>
<dbReference type="GO" id="GO:0044781">
    <property type="term" value="P:bacterial-type flagellum organization"/>
    <property type="evidence" value="ECO:0007669"/>
    <property type="project" value="UniProtKB-KW"/>
</dbReference>
<evidence type="ECO:0000256" key="4">
    <source>
        <dbReference type="ARBA" id="ARBA00024746"/>
    </source>
</evidence>
<proteinExistence type="inferred from homology"/>
<sequence>MSLSTADVGAVSPTAASSLGLQDFVRVLTTQLTYQDPLKPMDNQEFMAQVAQFTALEQSQQMNERLQQLIGNQAALQSVGLIGRNIEFTTSTGRSSGIVSALSLQGDAPLLTVSLAGGTVVNDVTLGQLLSVR</sequence>
<evidence type="ECO:0000256" key="2">
    <source>
        <dbReference type="ARBA" id="ARBA00016013"/>
    </source>
</evidence>
<name>A0A923MVU8_9BURK</name>
<dbReference type="Pfam" id="PF03963">
    <property type="entry name" value="FlgD"/>
    <property type="match status" value="1"/>
</dbReference>
<evidence type="ECO:0000256" key="1">
    <source>
        <dbReference type="ARBA" id="ARBA00010577"/>
    </source>
</evidence>
<comment type="function">
    <text evidence="4">Required for flagellar hook formation. May act as a scaffolding protein.</text>
</comment>
<keyword evidence="5" id="KW-0969">Cilium</keyword>
<dbReference type="AlphaFoldDB" id="A0A923MVU8"/>
<keyword evidence="3" id="KW-1005">Bacterial flagellum biogenesis</keyword>
<gene>
    <name evidence="5" type="ORF">H8N03_19310</name>
</gene>
<accession>A0A923MVU8</accession>